<dbReference type="Proteomes" id="UP000246114">
    <property type="component" value="Unassembled WGS sequence"/>
</dbReference>
<keyword evidence="2" id="KW-0004">4Fe-4S</keyword>
<dbReference type="GO" id="GO:0051539">
    <property type="term" value="F:4 iron, 4 sulfur cluster binding"/>
    <property type="evidence" value="ECO:0007669"/>
    <property type="project" value="UniProtKB-KW"/>
</dbReference>
<dbReference type="GO" id="GO:0046872">
    <property type="term" value="F:metal ion binding"/>
    <property type="evidence" value="ECO:0007669"/>
    <property type="project" value="UniProtKB-KW"/>
</dbReference>
<dbReference type="Pfam" id="PF06968">
    <property type="entry name" value="BATS"/>
    <property type="match status" value="1"/>
</dbReference>
<evidence type="ECO:0000256" key="7">
    <source>
        <dbReference type="SAM" id="MobiDB-lite"/>
    </source>
</evidence>
<dbReference type="SFLD" id="SFLDF00319">
    <property type="entry name" value="Fe_hydrogenase_maturase_(HydG"/>
    <property type="match status" value="1"/>
</dbReference>
<protein>
    <submittedName>
        <fullName evidence="9">[FeFe] hydrogenase H-cluster radical SAM maturase HydG</fullName>
    </submittedName>
</protein>
<evidence type="ECO:0000256" key="2">
    <source>
        <dbReference type="ARBA" id="ARBA00022485"/>
    </source>
</evidence>
<dbReference type="SFLD" id="SFLDS00029">
    <property type="entry name" value="Radical_SAM"/>
    <property type="match status" value="1"/>
</dbReference>
<name>A0A316MMY6_9CLOT</name>
<comment type="cofactor">
    <cofactor evidence="1">
        <name>[4Fe-4S] cluster</name>
        <dbReference type="ChEBI" id="CHEBI:49883"/>
    </cofactor>
</comment>
<dbReference type="SFLD" id="SFLDG01060">
    <property type="entry name" value="BATS_domain_containing"/>
    <property type="match status" value="1"/>
</dbReference>
<dbReference type="SFLD" id="SFLDG01081">
    <property type="entry name" value="cleavage_of_the_Ca-Cb_bond_in"/>
    <property type="match status" value="1"/>
</dbReference>
<dbReference type="PANTHER" id="PTHR43583">
    <property type="entry name" value="2-IMINOACETATE SYNTHASE"/>
    <property type="match status" value="1"/>
</dbReference>
<dbReference type="InterPro" id="IPR034428">
    <property type="entry name" value="ThiH/NoCL/HydG-like"/>
</dbReference>
<evidence type="ECO:0000256" key="3">
    <source>
        <dbReference type="ARBA" id="ARBA00022691"/>
    </source>
</evidence>
<evidence type="ECO:0000256" key="5">
    <source>
        <dbReference type="ARBA" id="ARBA00023004"/>
    </source>
</evidence>
<reference evidence="9 10" key="1">
    <citation type="submission" date="2018-03" db="EMBL/GenBank/DDBJ databases">
        <title>The uncultured portion of the human microbiome is neutrally assembled.</title>
        <authorList>
            <person name="Jeraldo P."/>
            <person name="Boardman L."/>
            <person name="White B.A."/>
            <person name="Nelson H."/>
            <person name="Goldenfeld N."/>
            <person name="Chia N."/>
        </authorList>
    </citation>
    <scope>NUCLEOTIDE SEQUENCE [LARGE SCALE GENOMIC DNA]</scope>
    <source>
        <strain evidence="9">CIM:MAG 903</strain>
    </source>
</reference>
<dbReference type="GO" id="GO:0042364">
    <property type="term" value="P:water-soluble vitamin biosynthetic process"/>
    <property type="evidence" value="ECO:0007669"/>
    <property type="project" value="UniProtKB-ARBA"/>
</dbReference>
<comment type="caution">
    <text evidence="9">The sequence shown here is derived from an EMBL/GenBank/DDBJ whole genome shotgun (WGS) entry which is preliminary data.</text>
</comment>
<dbReference type="SUPFAM" id="SSF102114">
    <property type="entry name" value="Radical SAM enzymes"/>
    <property type="match status" value="1"/>
</dbReference>
<keyword evidence="6" id="KW-0411">Iron-sulfur</keyword>
<dbReference type="GO" id="GO:0003824">
    <property type="term" value="F:catalytic activity"/>
    <property type="evidence" value="ECO:0007669"/>
    <property type="project" value="InterPro"/>
</dbReference>
<dbReference type="InterPro" id="IPR058240">
    <property type="entry name" value="rSAM_sf"/>
</dbReference>
<dbReference type="InterPro" id="IPR013785">
    <property type="entry name" value="Aldolase_TIM"/>
</dbReference>
<accession>A0A316MMY6</accession>
<dbReference type="InterPro" id="IPR007197">
    <property type="entry name" value="rSAM"/>
</dbReference>
<dbReference type="NCBIfam" id="TIGR03955">
    <property type="entry name" value="rSAM_HydG"/>
    <property type="match status" value="1"/>
</dbReference>
<dbReference type="AlphaFoldDB" id="A0A316MMY6"/>
<evidence type="ECO:0000313" key="10">
    <source>
        <dbReference type="Proteomes" id="UP000246114"/>
    </source>
</evidence>
<dbReference type="Gene3D" id="3.20.20.70">
    <property type="entry name" value="Aldolase class I"/>
    <property type="match status" value="1"/>
</dbReference>
<evidence type="ECO:0000313" key="9">
    <source>
        <dbReference type="EMBL" id="PWL53870.1"/>
    </source>
</evidence>
<evidence type="ECO:0000256" key="1">
    <source>
        <dbReference type="ARBA" id="ARBA00001966"/>
    </source>
</evidence>
<dbReference type="PANTHER" id="PTHR43583:SF2">
    <property type="entry name" value="THIAZOLE BIOSYNTHESIS PROTEIN"/>
    <property type="match status" value="1"/>
</dbReference>
<evidence type="ECO:0000256" key="6">
    <source>
        <dbReference type="ARBA" id="ARBA00023014"/>
    </source>
</evidence>
<dbReference type="RefSeq" id="WP_027640256.1">
    <property type="nucleotide sequence ID" value="NZ_CABMJC010000006.1"/>
</dbReference>
<dbReference type="InterPro" id="IPR024007">
    <property type="entry name" value="FeFe-hyd_mat_HydG"/>
</dbReference>
<keyword evidence="3" id="KW-0949">S-adenosyl-L-methionine</keyword>
<dbReference type="SMART" id="SM00876">
    <property type="entry name" value="BATS"/>
    <property type="match status" value="1"/>
</dbReference>
<feature type="compositionally biased region" description="Basic and acidic residues" evidence="7">
    <location>
        <begin position="334"/>
        <end position="349"/>
    </location>
</feature>
<dbReference type="Pfam" id="PF04055">
    <property type="entry name" value="Radical_SAM"/>
    <property type="match status" value="1"/>
</dbReference>
<gene>
    <name evidence="9" type="ORF">DBY38_05615</name>
</gene>
<evidence type="ECO:0000259" key="8">
    <source>
        <dbReference type="SMART" id="SM00876"/>
    </source>
</evidence>
<feature type="domain" description="Biotin and thiamin synthesis-associated" evidence="8">
    <location>
        <begin position="261"/>
        <end position="368"/>
    </location>
</feature>
<keyword evidence="4" id="KW-0479">Metal-binding</keyword>
<feature type="region of interest" description="Disordered" evidence="7">
    <location>
        <begin position="327"/>
        <end position="349"/>
    </location>
</feature>
<sequence>MFIDHEYIERILDEAKSATKEDIQNILEKAKKRNGLSHEDIAVLLQADDKNLKEMYKIAGDIKNSIYGKRVVIFAPLYVSNYCVNNCVYCGYQRCNSFKRRKLTQEEVKDEVKILEKMGHKRLALELGEDPVNAPIDYVLECLDTIYKTQNSNGEIRRVNVNIAATTVENYRKLKKANIGTYILFQETYHKPTYDKMHPKSIKGDYNYHLTAFDRAMEAGIDDVGGGVLFGLSDPKFEVLALMMHNEHLEEKFGVGFHTVSFPRLKKAKGMDLESFPNLLDDNMFKKIVAITRIAIPFTGIIMSTRESAEMRRELLKYGVSQVSAGSSTGVGGYKEREEGKEDEQFKTSDERTPLEVLKSLLDDGYIPSYCTACYRKGRTGERFMKLAKSGNIQYVCEPNAMMTLMEFALDYGDKEILEKSETLIKNEINNIKRDDVRELVKNNLEKLKKGERDLYL</sequence>
<keyword evidence="5" id="KW-0408">Iron</keyword>
<organism evidence="9 10">
    <name type="scientific">Clostridium cadaveris</name>
    <dbReference type="NCBI Taxonomy" id="1529"/>
    <lineage>
        <taxon>Bacteria</taxon>
        <taxon>Bacillati</taxon>
        <taxon>Bacillota</taxon>
        <taxon>Clostridia</taxon>
        <taxon>Eubacteriales</taxon>
        <taxon>Clostridiaceae</taxon>
        <taxon>Clostridium</taxon>
    </lineage>
</organism>
<proteinExistence type="predicted"/>
<dbReference type="GO" id="GO:0044272">
    <property type="term" value="P:sulfur compound biosynthetic process"/>
    <property type="evidence" value="ECO:0007669"/>
    <property type="project" value="UniProtKB-ARBA"/>
</dbReference>
<dbReference type="InterPro" id="IPR010722">
    <property type="entry name" value="BATS_dom"/>
</dbReference>
<dbReference type="CDD" id="cd01335">
    <property type="entry name" value="Radical_SAM"/>
    <property type="match status" value="1"/>
</dbReference>
<evidence type="ECO:0000256" key="4">
    <source>
        <dbReference type="ARBA" id="ARBA00022723"/>
    </source>
</evidence>
<dbReference type="EMBL" id="QAMZ01000029">
    <property type="protein sequence ID" value="PWL53870.1"/>
    <property type="molecule type" value="Genomic_DNA"/>
</dbReference>